<dbReference type="SUPFAM" id="SSF82171">
    <property type="entry name" value="DPP6 N-terminal domain-like"/>
    <property type="match status" value="1"/>
</dbReference>
<reference evidence="2" key="1">
    <citation type="submission" date="2022-10" db="EMBL/GenBank/DDBJ databases">
        <authorList>
            <person name="Yu W.X."/>
        </authorList>
    </citation>
    <scope>NUCLEOTIDE SEQUENCE</scope>
    <source>
        <strain evidence="2">AAT</strain>
    </source>
</reference>
<organism evidence="2 3">
    <name type="scientific">Plebeiibacterium sediminum</name>
    <dbReference type="NCBI Taxonomy" id="2992112"/>
    <lineage>
        <taxon>Bacteria</taxon>
        <taxon>Pseudomonadati</taxon>
        <taxon>Bacteroidota</taxon>
        <taxon>Bacteroidia</taxon>
        <taxon>Marinilabiliales</taxon>
        <taxon>Marinilabiliaceae</taxon>
        <taxon>Plebeiibacterium</taxon>
    </lineage>
</organism>
<dbReference type="EMBL" id="JAPDPJ010000043">
    <property type="protein sequence ID" value="MCW3788066.1"/>
    <property type="molecule type" value="Genomic_DNA"/>
</dbReference>
<dbReference type="InterPro" id="IPR011042">
    <property type="entry name" value="6-blade_b-propeller_TolB-like"/>
</dbReference>
<dbReference type="InterPro" id="IPR013783">
    <property type="entry name" value="Ig-like_fold"/>
</dbReference>
<dbReference type="SUPFAM" id="SSF49299">
    <property type="entry name" value="PKD domain"/>
    <property type="match status" value="2"/>
</dbReference>
<dbReference type="InterPro" id="IPR011659">
    <property type="entry name" value="WD40"/>
</dbReference>
<evidence type="ECO:0000313" key="2">
    <source>
        <dbReference type="EMBL" id="MCW3788066.1"/>
    </source>
</evidence>
<dbReference type="InterPro" id="IPR000601">
    <property type="entry name" value="PKD_dom"/>
</dbReference>
<dbReference type="PROSITE" id="PS50093">
    <property type="entry name" value="PKD"/>
    <property type="match status" value="2"/>
</dbReference>
<evidence type="ECO:0000313" key="3">
    <source>
        <dbReference type="Proteomes" id="UP001209229"/>
    </source>
</evidence>
<dbReference type="Pfam" id="PF07676">
    <property type="entry name" value="PD40"/>
    <property type="match status" value="2"/>
</dbReference>
<dbReference type="InterPro" id="IPR035986">
    <property type="entry name" value="PKD_dom_sf"/>
</dbReference>
<gene>
    <name evidence="2" type="ORF">OM075_16435</name>
</gene>
<dbReference type="InterPro" id="IPR022409">
    <property type="entry name" value="PKD/Chitinase_dom"/>
</dbReference>
<evidence type="ECO:0000259" key="1">
    <source>
        <dbReference type="PROSITE" id="PS50093"/>
    </source>
</evidence>
<feature type="domain" description="PKD" evidence="1">
    <location>
        <begin position="329"/>
        <end position="369"/>
    </location>
</feature>
<dbReference type="RefSeq" id="WP_301191627.1">
    <property type="nucleotide sequence ID" value="NZ_JAPDPJ010000043.1"/>
</dbReference>
<dbReference type="SMART" id="SM00089">
    <property type="entry name" value="PKD"/>
    <property type="match status" value="2"/>
</dbReference>
<accession>A0AAE3M6A6</accession>
<sequence length="470" mass="53583">MKSLFYNIIITLIVSSVFGIDLLSQEVKVEAIPNNSALKNDFAPYVIDSTLYFTSNRKHEFLKTYLDQNNEGLYRIYKTDILLNDDFSKEVALNSSKFSKLNTSSICFSQDKSKIFITQNQYSSVKRSKGRDNLLGIFIIDNEEGKWSRPTAFAYNSRRSFSNGQVTATPDGNTIFYVSNQDGGFGKTDIYQSTYENGAWTEPVNLGDKVNTEGQELFPFYHPSGKLYFASDEHKSEGGLDIFYTSWNGKEWTTPVHLEEPINSPYDDFSCYIYPEETEGFFASNRSGNDDIYRFTNPYPTFPDVSDQVEDNYCFTLFENGPFKSDTLPYKYKWYFGDGESMDGIEVRHCFPGPGMYNVHLSVVDTLANVDLFTVAQYELELKQTQQVYITCPDTVKVNEPVTLSASKSVLKDFKPAQYYWNLGNNNRAKGVTINHIFRTKGTYSIECGVIAEDNITNKMASKRKIVVTE</sequence>
<name>A0AAE3M6A6_9BACT</name>
<keyword evidence="3" id="KW-1185">Reference proteome</keyword>
<proteinExistence type="predicted"/>
<protein>
    <submittedName>
        <fullName evidence="2">PKD domain-containing protein</fullName>
    </submittedName>
</protein>
<feature type="domain" description="PKD" evidence="1">
    <location>
        <begin position="416"/>
        <end position="446"/>
    </location>
</feature>
<dbReference type="CDD" id="cd00146">
    <property type="entry name" value="PKD"/>
    <property type="match status" value="2"/>
</dbReference>
<dbReference type="AlphaFoldDB" id="A0AAE3M6A6"/>
<dbReference type="Gene3D" id="2.60.40.10">
    <property type="entry name" value="Immunoglobulins"/>
    <property type="match status" value="2"/>
</dbReference>
<dbReference type="Proteomes" id="UP001209229">
    <property type="component" value="Unassembled WGS sequence"/>
</dbReference>
<comment type="caution">
    <text evidence="2">The sequence shown here is derived from an EMBL/GenBank/DDBJ whole genome shotgun (WGS) entry which is preliminary data.</text>
</comment>
<dbReference type="Gene3D" id="2.120.10.30">
    <property type="entry name" value="TolB, C-terminal domain"/>
    <property type="match status" value="1"/>
</dbReference>
<dbReference type="Pfam" id="PF18911">
    <property type="entry name" value="PKD_4"/>
    <property type="match status" value="2"/>
</dbReference>